<dbReference type="Proteomes" id="UP001432062">
    <property type="component" value="Chromosome"/>
</dbReference>
<organism evidence="7 8">
    <name type="scientific">Nocardia vinacea</name>
    <dbReference type="NCBI Taxonomy" id="96468"/>
    <lineage>
        <taxon>Bacteria</taxon>
        <taxon>Bacillati</taxon>
        <taxon>Actinomycetota</taxon>
        <taxon>Actinomycetes</taxon>
        <taxon>Mycobacteriales</taxon>
        <taxon>Nocardiaceae</taxon>
        <taxon>Nocardia</taxon>
    </lineage>
</organism>
<keyword evidence="4 5" id="KW-0472">Membrane</keyword>
<dbReference type="RefSeq" id="WP_329412554.1">
    <property type="nucleotide sequence ID" value="NZ_CP109441.1"/>
</dbReference>
<feature type="transmembrane region" description="Helical" evidence="5">
    <location>
        <begin position="24"/>
        <end position="44"/>
    </location>
</feature>
<keyword evidence="3 5" id="KW-1133">Transmembrane helix</keyword>
<name>A0ABZ1YYX1_9NOCA</name>
<feature type="transmembrane region" description="Helical" evidence="5">
    <location>
        <begin position="111"/>
        <end position="138"/>
    </location>
</feature>
<comment type="subcellular location">
    <subcellularLocation>
        <location evidence="1">Membrane</location>
        <topology evidence="1">Multi-pass membrane protein</topology>
    </subcellularLocation>
</comment>
<evidence type="ECO:0000313" key="8">
    <source>
        <dbReference type="Proteomes" id="UP001432062"/>
    </source>
</evidence>
<feature type="transmembrane region" description="Helical" evidence="5">
    <location>
        <begin position="67"/>
        <end position="90"/>
    </location>
</feature>
<evidence type="ECO:0000256" key="2">
    <source>
        <dbReference type="ARBA" id="ARBA00022692"/>
    </source>
</evidence>
<accession>A0ABZ1YYX1</accession>
<feature type="transmembrane region" description="Helical" evidence="5">
    <location>
        <begin position="173"/>
        <end position="195"/>
    </location>
</feature>
<evidence type="ECO:0000313" key="7">
    <source>
        <dbReference type="EMBL" id="WUV48226.1"/>
    </source>
</evidence>
<sequence length="277" mass="29642">MSNGIRLFLIATRYGLIEHARNRFAMVLVAAFVPILITLVRVAVTDIEVPFRLRDTGLVLRANGNELAQISGALMAVSLIIGFMMFAATFSSGAFDRRLSMAGYPRVALGLAKIACLVVASVVVCAYATALICCYWSPRQPVLLTAALFGAAMTYGALGVALGALLRREVEGMFAIAMISCFDMAVQNPIASIGADSELVRWLPSYGAMQASTAAGFSDTTPFAGFAVQLGWFTASVLVGLIAFHLRTRSSLRPMMWIRLLGPRISGPTKSGQLAKH</sequence>
<evidence type="ECO:0000256" key="4">
    <source>
        <dbReference type="ARBA" id="ARBA00023136"/>
    </source>
</evidence>
<keyword evidence="2 5" id="KW-0812">Transmembrane</keyword>
<proteinExistence type="predicted"/>
<gene>
    <name evidence="7" type="ORF">OG563_08525</name>
</gene>
<dbReference type="EMBL" id="CP109441">
    <property type="protein sequence ID" value="WUV48226.1"/>
    <property type="molecule type" value="Genomic_DNA"/>
</dbReference>
<dbReference type="Pfam" id="PF12698">
    <property type="entry name" value="ABC2_membrane_3"/>
    <property type="match status" value="1"/>
</dbReference>
<feature type="transmembrane region" description="Helical" evidence="5">
    <location>
        <begin position="226"/>
        <end position="246"/>
    </location>
</feature>
<protein>
    <submittedName>
        <fullName evidence="7">ABC transporter permease</fullName>
    </submittedName>
</protein>
<evidence type="ECO:0000256" key="1">
    <source>
        <dbReference type="ARBA" id="ARBA00004141"/>
    </source>
</evidence>
<evidence type="ECO:0000256" key="3">
    <source>
        <dbReference type="ARBA" id="ARBA00022989"/>
    </source>
</evidence>
<evidence type="ECO:0000259" key="6">
    <source>
        <dbReference type="Pfam" id="PF12698"/>
    </source>
</evidence>
<feature type="domain" description="ABC-2 type transporter transmembrane" evidence="6">
    <location>
        <begin position="68"/>
        <end position="243"/>
    </location>
</feature>
<reference evidence="7" key="1">
    <citation type="submission" date="2022-10" db="EMBL/GenBank/DDBJ databases">
        <title>The complete genomes of actinobacterial strains from the NBC collection.</title>
        <authorList>
            <person name="Joergensen T.S."/>
            <person name="Alvarez Arevalo M."/>
            <person name="Sterndorff E.B."/>
            <person name="Faurdal D."/>
            <person name="Vuksanovic O."/>
            <person name="Mourched A.-S."/>
            <person name="Charusanti P."/>
            <person name="Shaw S."/>
            <person name="Blin K."/>
            <person name="Weber T."/>
        </authorList>
    </citation>
    <scope>NUCLEOTIDE SEQUENCE</scope>
    <source>
        <strain evidence="7">NBC_01482</strain>
    </source>
</reference>
<feature type="transmembrane region" description="Helical" evidence="5">
    <location>
        <begin position="144"/>
        <end position="166"/>
    </location>
</feature>
<keyword evidence="8" id="KW-1185">Reference proteome</keyword>
<evidence type="ECO:0000256" key="5">
    <source>
        <dbReference type="SAM" id="Phobius"/>
    </source>
</evidence>
<dbReference type="InterPro" id="IPR013525">
    <property type="entry name" value="ABC2_TM"/>
</dbReference>